<proteinExistence type="predicted"/>
<sequence length="420" mass="44783">MSRFPLPRLALRSVLNRRATALLTALTVAISVTLFLGVEKVRHGARASFENTISGTDLIVGARSSPINLLLYSIFHIGDPTNAISWQSYEAVSGAPSVAWTVPISLGDSHRGFRVVGTDNRFFEHYKYANRRDLEFENGGPLEDTFSAVIGARVADELGYEVGGELIVAHGGGEFSFVQHDQNPFTLTGILAPTGTPVDRSVFVRLDGLDAIHDGAGPGEDHAGDAHTEDDHAHAEPDQITAFLVGLDHPAAALRLQRQVNTYPDEALQAIIPGMALVQLWSVIGAAETTLTLIAAFVVLTGLVSILTAILTSLNERRREMAILRALGARPHHIFALLVSEAALLALAGAVLGTALTYGLLAVLAPVLEARYAILIAQLWPGLYDLAIVAAVTGAAALLGAFPAWRAYRNSLADGMTIRV</sequence>
<evidence type="ECO:0000256" key="7">
    <source>
        <dbReference type="SAM" id="Phobius"/>
    </source>
</evidence>
<keyword evidence="11" id="KW-1185">Reference proteome</keyword>
<evidence type="ECO:0000259" key="8">
    <source>
        <dbReference type="Pfam" id="PF02687"/>
    </source>
</evidence>
<feature type="transmembrane region" description="Helical" evidence="7">
    <location>
        <begin position="293"/>
        <end position="314"/>
    </location>
</feature>
<dbReference type="Pfam" id="PF12704">
    <property type="entry name" value="MacB_PCD"/>
    <property type="match status" value="1"/>
</dbReference>
<evidence type="ECO:0000256" key="2">
    <source>
        <dbReference type="ARBA" id="ARBA00022475"/>
    </source>
</evidence>
<keyword evidence="5 7" id="KW-0472">Membrane</keyword>
<comment type="subcellular location">
    <subcellularLocation>
        <location evidence="1">Cell membrane</location>
        <topology evidence="1">Multi-pass membrane protein</topology>
    </subcellularLocation>
</comment>
<protein>
    <submittedName>
        <fullName evidence="10">ABC transporter permease</fullName>
    </submittedName>
</protein>
<reference evidence="10 11" key="1">
    <citation type="journal article" date="2013" name="Int. J. Syst. Evol. Microbiol.">
        <title>Marinicauda pacifica gen. nov., sp. nov., a prosthecate alphaproteobacterium of the family Hyphomonadaceae isolated from deep seawater.</title>
        <authorList>
            <person name="Zhang X.Y."/>
            <person name="Li G.W."/>
            <person name="Wang C.S."/>
            <person name="Zhang Y.J."/>
            <person name="Xu X.W."/>
            <person name="Li H."/>
            <person name="Liu A."/>
            <person name="Liu C."/>
            <person name="Xie B.B."/>
            <person name="Qin Q.L."/>
            <person name="Xu Z."/>
            <person name="Chen X.L."/>
            <person name="Zhou B.C."/>
            <person name="Zhang Y.Z."/>
        </authorList>
    </citation>
    <scope>NUCLEOTIDE SEQUENCE [LARGE SCALE GENOMIC DNA]</scope>
    <source>
        <strain evidence="10 11">P-1 km-3</strain>
    </source>
</reference>
<evidence type="ECO:0000256" key="5">
    <source>
        <dbReference type="ARBA" id="ARBA00023136"/>
    </source>
</evidence>
<keyword evidence="4 7" id="KW-1133">Transmembrane helix</keyword>
<evidence type="ECO:0000256" key="1">
    <source>
        <dbReference type="ARBA" id="ARBA00004651"/>
    </source>
</evidence>
<keyword evidence="2" id="KW-1003">Cell membrane</keyword>
<evidence type="ECO:0000313" key="10">
    <source>
        <dbReference type="EMBL" id="TGY92818.1"/>
    </source>
</evidence>
<dbReference type="EMBL" id="SRXV01000002">
    <property type="protein sequence ID" value="TGY92818.1"/>
    <property type="molecule type" value="Genomic_DNA"/>
</dbReference>
<dbReference type="PANTHER" id="PTHR43738">
    <property type="entry name" value="ABC TRANSPORTER, MEMBRANE PROTEIN"/>
    <property type="match status" value="1"/>
</dbReference>
<dbReference type="Pfam" id="PF02687">
    <property type="entry name" value="FtsX"/>
    <property type="match status" value="1"/>
</dbReference>
<dbReference type="InterPro" id="IPR025857">
    <property type="entry name" value="MacB_PCD"/>
</dbReference>
<evidence type="ECO:0000259" key="9">
    <source>
        <dbReference type="Pfam" id="PF12704"/>
    </source>
</evidence>
<dbReference type="Proteomes" id="UP000305451">
    <property type="component" value="Unassembled WGS sequence"/>
</dbReference>
<organism evidence="10 11">
    <name type="scientific">Marinicauda pacifica</name>
    <dbReference type="NCBI Taxonomy" id="1133559"/>
    <lineage>
        <taxon>Bacteria</taxon>
        <taxon>Pseudomonadati</taxon>
        <taxon>Pseudomonadota</taxon>
        <taxon>Alphaproteobacteria</taxon>
        <taxon>Maricaulales</taxon>
        <taxon>Maricaulaceae</taxon>
        <taxon>Marinicauda</taxon>
    </lineage>
</organism>
<accession>A0A4S2HAY8</accession>
<feature type="region of interest" description="Disordered" evidence="6">
    <location>
        <begin position="214"/>
        <end position="233"/>
    </location>
</feature>
<dbReference type="PANTHER" id="PTHR43738:SF2">
    <property type="entry name" value="ABC TRANSPORTER PERMEASE"/>
    <property type="match status" value="1"/>
</dbReference>
<dbReference type="InterPro" id="IPR051125">
    <property type="entry name" value="ABC-4/HrtB_transporter"/>
</dbReference>
<evidence type="ECO:0000256" key="6">
    <source>
        <dbReference type="SAM" id="MobiDB-lite"/>
    </source>
</evidence>
<dbReference type="RefSeq" id="WP_135944340.1">
    <property type="nucleotide sequence ID" value="NZ_BMEI01000002.1"/>
</dbReference>
<feature type="transmembrane region" description="Helical" evidence="7">
    <location>
        <begin position="383"/>
        <end position="402"/>
    </location>
</feature>
<evidence type="ECO:0000313" key="11">
    <source>
        <dbReference type="Proteomes" id="UP000305451"/>
    </source>
</evidence>
<evidence type="ECO:0000256" key="3">
    <source>
        <dbReference type="ARBA" id="ARBA00022692"/>
    </source>
</evidence>
<keyword evidence="3 7" id="KW-0812">Transmembrane</keyword>
<feature type="domain" description="ABC3 transporter permease C-terminal" evidence="8">
    <location>
        <begin position="293"/>
        <end position="410"/>
    </location>
</feature>
<comment type="caution">
    <text evidence="10">The sequence shown here is derived from an EMBL/GenBank/DDBJ whole genome shotgun (WGS) entry which is preliminary data.</text>
</comment>
<dbReference type="InterPro" id="IPR003838">
    <property type="entry name" value="ABC3_permease_C"/>
</dbReference>
<dbReference type="GO" id="GO:0005886">
    <property type="term" value="C:plasma membrane"/>
    <property type="evidence" value="ECO:0007669"/>
    <property type="project" value="UniProtKB-SubCell"/>
</dbReference>
<feature type="transmembrane region" description="Helical" evidence="7">
    <location>
        <begin position="335"/>
        <end position="363"/>
    </location>
</feature>
<evidence type="ECO:0000256" key="4">
    <source>
        <dbReference type="ARBA" id="ARBA00022989"/>
    </source>
</evidence>
<gene>
    <name evidence="10" type="ORF">E5162_07015</name>
</gene>
<feature type="domain" description="MacB-like periplasmic core" evidence="9">
    <location>
        <begin position="22"/>
        <end position="209"/>
    </location>
</feature>
<feature type="transmembrane region" description="Helical" evidence="7">
    <location>
        <begin position="20"/>
        <end position="38"/>
    </location>
</feature>
<dbReference type="AlphaFoldDB" id="A0A4S2HAY8"/>
<name>A0A4S2HAY8_9PROT</name>
<dbReference type="OrthoDB" id="9784014at2"/>